<protein>
    <recommendedName>
        <fullName evidence="4">WD40 repeat-like protein</fullName>
    </recommendedName>
</protein>
<dbReference type="GeneID" id="37034700"/>
<dbReference type="RefSeq" id="XP_025373100.1">
    <property type="nucleotide sequence ID" value="XM_025512830.1"/>
</dbReference>
<proteinExistence type="predicted"/>
<dbReference type="FunCoup" id="A0A316W7P3">
    <property type="interactions" value="464"/>
</dbReference>
<evidence type="ECO:0008006" key="4">
    <source>
        <dbReference type="Google" id="ProtNLM"/>
    </source>
</evidence>
<sequence>MSLDVDMADGKAETASSPSAARGQQQQRGPVASSSSNTLAVHRTRFLDWSPSSITALAFSPSLPHHSLHVRPVLAIGRDNGNIDICTWVSENSGGDGDAAARDSSGNAKSWIVDSTLVGPAASKIDHLAFIFTSAPEDVAGYSSSTTLSIPRLFSSSGGSILTEHFLPAHLLSHSALSAPSITGEQSAQHFLQLGLDKGRSQRSLSRTLSSGGGAIWSMAADPLSKYLALGCEDGVVRIVDVARGRFEHLTPEHAGKRRADGSRTGVAPRCDRAKTRIVSLAWGSPRRRSAVHGVKRRQMPSTDKEDSSADETDSSDEDEDEDDGWQDSFLVGGTSSSSALIWDAQTGRQVSKLNVDRSRSEQTIVWSCLALPNGQIVLGDSRGSVTFYDARTRTALSGASFGVHGKGADVLCLTAGPDGRTVYAGSVDQRVSEYALIGEGIKAKWVNTGLRKLHTHDIKALAICPPLDAKAVQESKSPASTLRQLTVPILASGGTDFGVTLTPAASPSNFNIGTKGKSSRKNRGSAFRGDTARDLINPVSTTDNVSFAETVQRRLPFVPASCRGSTLGGGAVVSSAPLKRWLSLRRDQSTAIWALPDRADFGANSASAPEQQLDSLQQPEAGWRKLLEMEPRAQSNLVAHAISPDGKWLAVSDLYETKLFELKPHGTEAAVDLILEPRREKSFGAALGGKAPGSSALAFTPDSTRLVCATHPGSFLHVVSISSAGKCALVETFGHHRRRVVTERSVAGRATTTATPSSSTDKSALTNGKLSNGTAHKQGESDAPENEAERGLEEHEISAGAASSARDSHARIDMLVISADGLYLLSGDSSRRLHVFNLDTHVLHRTLPSPAHVPSSASFDPLQSSRLAILMPTNRLLLYDLEQSDAASSADSSMKALERNLRAKLANQRDSAIGVFWIGQRSASSSREASAALLVWGASFICTARKLTEGASAPGTTARKWSRKRGASEAGGSSNGALSGSDGTNKPDAGPAWHVNLTKRYSSLLYVDLLGSSPHQLGSITPTTAARADPELVVVERPFFALTRHLPPAFSRGPRYGS</sequence>
<feature type="compositionally biased region" description="Polar residues" evidence="1">
    <location>
        <begin position="14"/>
        <end position="37"/>
    </location>
</feature>
<dbReference type="SUPFAM" id="SSF50978">
    <property type="entry name" value="WD40 repeat-like"/>
    <property type="match status" value="1"/>
</dbReference>
<dbReference type="InterPro" id="IPR036322">
    <property type="entry name" value="WD40_repeat_dom_sf"/>
</dbReference>
<accession>A0A316W7P3</accession>
<dbReference type="OrthoDB" id="8883818at2759"/>
<dbReference type="InParanoid" id="A0A316W7P3"/>
<evidence type="ECO:0000313" key="3">
    <source>
        <dbReference type="Proteomes" id="UP000245783"/>
    </source>
</evidence>
<feature type="compositionally biased region" description="Low complexity" evidence="1">
    <location>
        <begin position="748"/>
        <end position="765"/>
    </location>
</feature>
<feature type="compositionally biased region" description="Low complexity" evidence="1">
    <location>
        <begin position="969"/>
        <end position="984"/>
    </location>
</feature>
<dbReference type="InterPro" id="IPR046351">
    <property type="entry name" value="UTP4"/>
</dbReference>
<dbReference type="Proteomes" id="UP000245783">
    <property type="component" value="Unassembled WGS sequence"/>
</dbReference>
<gene>
    <name evidence="2" type="ORF">IE81DRAFT_319786</name>
</gene>
<reference evidence="2 3" key="1">
    <citation type="journal article" date="2018" name="Mol. Biol. Evol.">
        <title>Broad Genomic Sampling Reveals a Smut Pathogenic Ancestry of the Fungal Clade Ustilaginomycotina.</title>
        <authorList>
            <person name="Kijpornyongpan T."/>
            <person name="Mondo S.J."/>
            <person name="Barry K."/>
            <person name="Sandor L."/>
            <person name="Lee J."/>
            <person name="Lipzen A."/>
            <person name="Pangilinan J."/>
            <person name="LaButti K."/>
            <person name="Hainaut M."/>
            <person name="Henrissat B."/>
            <person name="Grigoriev I.V."/>
            <person name="Spatafora J.W."/>
            <person name="Aime M.C."/>
        </authorList>
    </citation>
    <scope>NUCLEOTIDE SEQUENCE [LARGE SCALE GENOMIC DNA]</scope>
    <source>
        <strain evidence="2 3">MCA 4658</strain>
    </source>
</reference>
<dbReference type="STRING" id="1522189.A0A316W7P3"/>
<dbReference type="GO" id="GO:0000462">
    <property type="term" value="P:maturation of SSU-rRNA from tricistronic rRNA transcript (SSU-rRNA, 5.8S rRNA, LSU-rRNA)"/>
    <property type="evidence" value="ECO:0007669"/>
    <property type="project" value="InterPro"/>
</dbReference>
<dbReference type="GO" id="GO:0030686">
    <property type="term" value="C:90S preribosome"/>
    <property type="evidence" value="ECO:0007669"/>
    <property type="project" value="InterPro"/>
</dbReference>
<feature type="region of interest" description="Disordered" evidence="1">
    <location>
        <begin position="953"/>
        <end position="992"/>
    </location>
</feature>
<dbReference type="InterPro" id="IPR001680">
    <property type="entry name" value="WD40_rpt"/>
</dbReference>
<feature type="compositionally biased region" description="Basic residues" evidence="1">
    <location>
        <begin position="290"/>
        <end position="299"/>
    </location>
</feature>
<dbReference type="SMART" id="SM00320">
    <property type="entry name" value="WD40"/>
    <property type="match status" value="5"/>
</dbReference>
<dbReference type="GO" id="GO:0034455">
    <property type="term" value="C:t-UTP complex"/>
    <property type="evidence" value="ECO:0007669"/>
    <property type="project" value="TreeGrafter"/>
</dbReference>
<feature type="compositionally biased region" description="Polar residues" evidence="1">
    <location>
        <begin position="766"/>
        <end position="776"/>
    </location>
</feature>
<dbReference type="GO" id="GO:0003723">
    <property type="term" value="F:RNA binding"/>
    <property type="evidence" value="ECO:0007669"/>
    <property type="project" value="TreeGrafter"/>
</dbReference>
<dbReference type="PANTHER" id="PTHR44163">
    <property type="entry name" value="U3 SMALL NUCLEOLAR RNA-ASSOCIATED PROTEIN 4 HOMOLOG"/>
    <property type="match status" value="1"/>
</dbReference>
<dbReference type="Gene3D" id="2.130.10.10">
    <property type="entry name" value="YVTN repeat-like/Quinoprotein amine dehydrogenase"/>
    <property type="match status" value="3"/>
</dbReference>
<feature type="region of interest" description="Disordered" evidence="1">
    <location>
        <begin position="745"/>
        <end position="805"/>
    </location>
</feature>
<feature type="compositionally biased region" description="Basic and acidic residues" evidence="1">
    <location>
        <begin position="788"/>
        <end position="798"/>
    </location>
</feature>
<dbReference type="InterPro" id="IPR015943">
    <property type="entry name" value="WD40/YVTN_repeat-like_dom_sf"/>
</dbReference>
<organism evidence="2 3">
    <name type="scientific">Ceraceosorus guamensis</name>
    <dbReference type="NCBI Taxonomy" id="1522189"/>
    <lineage>
        <taxon>Eukaryota</taxon>
        <taxon>Fungi</taxon>
        <taxon>Dikarya</taxon>
        <taxon>Basidiomycota</taxon>
        <taxon>Ustilaginomycotina</taxon>
        <taxon>Exobasidiomycetes</taxon>
        <taxon>Ceraceosorales</taxon>
        <taxon>Ceraceosoraceae</taxon>
        <taxon>Ceraceosorus</taxon>
    </lineage>
</organism>
<feature type="region of interest" description="Disordered" evidence="1">
    <location>
        <begin position="1"/>
        <end position="37"/>
    </location>
</feature>
<evidence type="ECO:0000256" key="1">
    <source>
        <dbReference type="SAM" id="MobiDB-lite"/>
    </source>
</evidence>
<dbReference type="PANTHER" id="PTHR44163:SF1">
    <property type="entry name" value="U3 SMALL NUCLEOLAR RNA-ASSOCIATED PROTEIN 4 HOMOLOG"/>
    <property type="match status" value="1"/>
</dbReference>
<keyword evidence="3" id="KW-1185">Reference proteome</keyword>
<feature type="compositionally biased region" description="Acidic residues" evidence="1">
    <location>
        <begin position="309"/>
        <end position="326"/>
    </location>
</feature>
<dbReference type="AlphaFoldDB" id="A0A316W7P3"/>
<dbReference type="EMBL" id="KZ819353">
    <property type="protein sequence ID" value="PWN45940.1"/>
    <property type="molecule type" value="Genomic_DNA"/>
</dbReference>
<dbReference type="GO" id="GO:0032040">
    <property type="term" value="C:small-subunit processome"/>
    <property type="evidence" value="ECO:0007669"/>
    <property type="project" value="TreeGrafter"/>
</dbReference>
<evidence type="ECO:0000313" key="2">
    <source>
        <dbReference type="EMBL" id="PWN45940.1"/>
    </source>
</evidence>
<name>A0A316W7P3_9BASI</name>
<feature type="region of interest" description="Disordered" evidence="1">
    <location>
        <begin position="290"/>
        <end position="330"/>
    </location>
</feature>